<dbReference type="Pfam" id="PF07310">
    <property type="entry name" value="PAS_5"/>
    <property type="match status" value="1"/>
</dbReference>
<evidence type="ECO:0000313" key="2">
    <source>
        <dbReference type="Proteomes" id="UP000094622"/>
    </source>
</evidence>
<sequence length="220" mass="24948">MKHHVTRTLYDYWTQLRGKRTAPERHEVEPGDIRGILGDTFILEAVDRKTYTFRLAGTRLCAAYCRELKGRNMLDLWTGKDREAVASLLAAIVEDGAAAIIGIAAQNERDQSMPVEIMFLPLRHGDGRNNRIIGCFAPHDPPYWLGIHPVMRQPILSLRLIWPDETPRFLRTGKEADEEEEQLQAVMIERTRVGAPRPAGAIGNTRRIGHLTVYDGGRRD</sequence>
<dbReference type="AlphaFoldDB" id="A0A1E3H0G1"/>
<keyword evidence="2" id="KW-1185">Reference proteome</keyword>
<proteinExistence type="predicted"/>
<organism evidence="1 2">
    <name type="scientific">Methylobrevis pamukkalensis</name>
    <dbReference type="NCBI Taxonomy" id="1439726"/>
    <lineage>
        <taxon>Bacteria</taxon>
        <taxon>Pseudomonadati</taxon>
        <taxon>Pseudomonadota</taxon>
        <taxon>Alphaproteobacteria</taxon>
        <taxon>Hyphomicrobiales</taxon>
        <taxon>Pleomorphomonadaceae</taxon>
        <taxon>Methylobrevis</taxon>
    </lineage>
</organism>
<dbReference type="EMBL" id="MCRJ01000073">
    <property type="protein sequence ID" value="ODN69799.1"/>
    <property type="molecule type" value="Genomic_DNA"/>
</dbReference>
<dbReference type="InterPro" id="IPR009922">
    <property type="entry name" value="DUF1457"/>
</dbReference>
<protein>
    <submittedName>
        <fullName evidence="1">PAS domain protein</fullName>
    </submittedName>
</protein>
<accession>A0A1E3H0G1</accession>
<dbReference type="PIRSF" id="PIRSF031878">
    <property type="entry name" value="UCP031878"/>
    <property type="match status" value="1"/>
</dbReference>
<name>A0A1E3H0G1_9HYPH</name>
<comment type="caution">
    <text evidence="1">The sequence shown here is derived from an EMBL/GenBank/DDBJ whole genome shotgun (WGS) entry which is preliminary data.</text>
</comment>
<evidence type="ECO:0000313" key="1">
    <source>
        <dbReference type="EMBL" id="ODN69799.1"/>
    </source>
</evidence>
<reference evidence="1 2" key="1">
    <citation type="submission" date="2016-07" db="EMBL/GenBank/DDBJ databases">
        <title>Draft Genome Sequence of Methylobrevis pamukkalensis PK2.</title>
        <authorList>
            <person name="Vasilenko O.V."/>
            <person name="Doronina N.V."/>
            <person name="Shmareva M.N."/>
            <person name="Tarlachkov S.V."/>
            <person name="Mustakhimov I."/>
            <person name="Trotsenko Y.A."/>
        </authorList>
    </citation>
    <scope>NUCLEOTIDE SEQUENCE [LARGE SCALE GENOMIC DNA]</scope>
    <source>
        <strain evidence="1 2">PK2</strain>
    </source>
</reference>
<dbReference type="Proteomes" id="UP000094622">
    <property type="component" value="Unassembled WGS sequence"/>
</dbReference>
<dbReference type="OrthoDB" id="8480244at2"/>
<gene>
    <name evidence="1" type="ORF">A6302_02882</name>
</gene>